<dbReference type="GO" id="GO:1990281">
    <property type="term" value="C:efflux pump complex"/>
    <property type="evidence" value="ECO:0007669"/>
    <property type="project" value="TreeGrafter"/>
</dbReference>
<evidence type="ECO:0008006" key="6">
    <source>
        <dbReference type="Google" id="ProtNLM"/>
    </source>
</evidence>
<comment type="similarity">
    <text evidence="1">Belongs to the membrane fusion protein (MFP) (TC 8.A.1) family.</text>
</comment>
<protein>
    <recommendedName>
        <fullName evidence="6">RND efflux pump membrane fusion protein barrel-sandwich domain-containing protein</fullName>
    </recommendedName>
</protein>
<feature type="region of interest" description="Disordered" evidence="3">
    <location>
        <begin position="431"/>
        <end position="454"/>
    </location>
</feature>
<accession>A0A2S8G0W9</accession>
<dbReference type="EMBL" id="PUIB01000011">
    <property type="protein sequence ID" value="PQO37901.1"/>
    <property type="molecule type" value="Genomic_DNA"/>
</dbReference>
<sequence length="454" mass="49627">MRGNSMKRRIGKFVGLIIVTIFALAVMYVSGGRNQFGAQEQDTSDSEAPTPGSNALAPVTLMQLHRQPLEILDSYAGTIEPLESFSLAFQQAGQIESLGTTAEGKRLDVGDRVTAGQVLAKLDTRILLARRDEANANLENAQTEYKRLSDLQKRSPGAVSETVLQQATQQLAVATAMRDIAEKNLEDALLVAPEAGVISKRLVNAGESINMHQAAFEIVQVDKVLLTVGVPESRIIAMQRQFNQTRRKSEPTNRGGSPNPVSDFKVYVRRFDTSSNLEGDAVLEGTVYRMAETVNDRNGLFEVEVLLDNPNRLLKPGLVAKADFVVREIEGYQVPVESVVFNDRTANLFFAVVSPESPTTQIDFAGMDLAEVPKLVAQRVEIPNYIEQGRNFILASIPGEHELLVVQGQHRLVNGRPLEVMGTVPASTSSLFSPTIDRGPMTEVSRLNTDNSGK</sequence>
<dbReference type="AlphaFoldDB" id="A0A2S8G0W9"/>
<keyword evidence="2" id="KW-0175">Coiled coil</keyword>
<proteinExistence type="inferred from homology"/>
<organism evidence="4 5">
    <name type="scientific">Blastopirellula marina</name>
    <dbReference type="NCBI Taxonomy" id="124"/>
    <lineage>
        <taxon>Bacteria</taxon>
        <taxon>Pseudomonadati</taxon>
        <taxon>Planctomycetota</taxon>
        <taxon>Planctomycetia</taxon>
        <taxon>Pirellulales</taxon>
        <taxon>Pirellulaceae</taxon>
        <taxon>Blastopirellula</taxon>
    </lineage>
</organism>
<dbReference type="PANTHER" id="PTHR30469">
    <property type="entry name" value="MULTIDRUG RESISTANCE PROTEIN MDTA"/>
    <property type="match status" value="1"/>
</dbReference>
<comment type="caution">
    <text evidence="4">The sequence shown here is derived from an EMBL/GenBank/DDBJ whole genome shotgun (WGS) entry which is preliminary data.</text>
</comment>
<feature type="coiled-coil region" evidence="2">
    <location>
        <begin position="124"/>
        <end position="184"/>
    </location>
</feature>
<evidence type="ECO:0000256" key="3">
    <source>
        <dbReference type="SAM" id="MobiDB-lite"/>
    </source>
</evidence>
<evidence type="ECO:0000256" key="1">
    <source>
        <dbReference type="ARBA" id="ARBA00009477"/>
    </source>
</evidence>
<gene>
    <name evidence="4" type="ORF">C5Y98_07335</name>
</gene>
<dbReference type="InterPro" id="IPR006143">
    <property type="entry name" value="RND_pump_MFP"/>
</dbReference>
<dbReference type="GO" id="GO:0015562">
    <property type="term" value="F:efflux transmembrane transporter activity"/>
    <property type="evidence" value="ECO:0007669"/>
    <property type="project" value="TreeGrafter"/>
</dbReference>
<dbReference type="SUPFAM" id="SSF111369">
    <property type="entry name" value="HlyD-like secretion proteins"/>
    <property type="match status" value="1"/>
</dbReference>
<feature type="compositionally biased region" description="Polar residues" evidence="3">
    <location>
        <begin position="445"/>
        <end position="454"/>
    </location>
</feature>
<evidence type="ECO:0000313" key="4">
    <source>
        <dbReference type="EMBL" id="PQO37901.1"/>
    </source>
</evidence>
<dbReference type="Proteomes" id="UP000239388">
    <property type="component" value="Unassembled WGS sequence"/>
</dbReference>
<dbReference type="NCBIfam" id="TIGR01730">
    <property type="entry name" value="RND_mfp"/>
    <property type="match status" value="1"/>
</dbReference>
<name>A0A2S8G0W9_9BACT</name>
<reference evidence="4 5" key="1">
    <citation type="submission" date="2018-02" db="EMBL/GenBank/DDBJ databases">
        <title>Comparative genomes isolates from brazilian mangrove.</title>
        <authorList>
            <person name="Araujo J.E."/>
            <person name="Taketani R.G."/>
            <person name="Silva M.C.P."/>
            <person name="Loureco M.V."/>
            <person name="Andreote F.D."/>
        </authorList>
    </citation>
    <scope>NUCLEOTIDE SEQUENCE [LARGE SCALE GENOMIC DNA]</scope>
    <source>
        <strain evidence="4 5">NAP PRIS-MGV</strain>
    </source>
</reference>
<evidence type="ECO:0000256" key="2">
    <source>
        <dbReference type="SAM" id="Coils"/>
    </source>
</evidence>
<dbReference type="PANTHER" id="PTHR30469:SF15">
    <property type="entry name" value="HLYD FAMILY OF SECRETION PROTEINS"/>
    <property type="match status" value="1"/>
</dbReference>
<dbReference type="Gene3D" id="2.40.30.170">
    <property type="match status" value="1"/>
</dbReference>
<evidence type="ECO:0000313" key="5">
    <source>
        <dbReference type="Proteomes" id="UP000239388"/>
    </source>
</evidence>
<dbReference type="Gene3D" id="2.40.50.100">
    <property type="match status" value="1"/>
</dbReference>